<evidence type="ECO:0000259" key="13">
    <source>
        <dbReference type="Pfam" id="PF12483"/>
    </source>
</evidence>
<reference evidence="14" key="3">
    <citation type="submission" date="2025-09" db="UniProtKB">
        <authorList>
            <consortium name="Ensembl"/>
        </authorList>
    </citation>
    <scope>IDENTIFICATION</scope>
</reference>
<evidence type="ECO:0000256" key="11">
    <source>
        <dbReference type="ARBA" id="ARBA00023136"/>
    </source>
</evidence>
<reference evidence="14 15" key="1">
    <citation type="submission" date="2020-06" db="EMBL/GenBank/DDBJ databases">
        <authorList>
            <consortium name="Wellcome Sanger Institute Data Sharing"/>
        </authorList>
    </citation>
    <scope>NUCLEOTIDE SEQUENCE [LARGE SCALE GENOMIC DNA]</scope>
</reference>
<gene>
    <name evidence="14" type="primary">mul3</name>
</gene>
<dbReference type="InterPro" id="IPR051652">
    <property type="entry name" value="MDM2_MDM4_MUL1"/>
</dbReference>
<dbReference type="InterPro" id="IPR022170">
    <property type="entry name" value="MUL1-like"/>
</dbReference>
<keyword evidence="8" id="KW-0833">Ubl conjugation pathway</keyword>
<dbReference type="EC" id="2.3.2.27" evidence="3"/>
<keyword evidence="5 12" id="KW-0812">Transmembrane</keyword>
<protein>
    <recommendedName>
        <fullName evidence="3">RING-type E3 ubiquitin transferase</fullName>
        <ecNumber evidence="3">2.3.2.27</ecNumber>
    </recommendedName>
</protein>
<dbReference type="GO" id="GO:0016567">
    <property type="term" value="P:protein ubiquitination"/>
    <property type="evidence" value="ECO:0007669"/>
    <property type="project" value="InterPro"/>
</dbReference>
<evidence type="ECO:0000313" key="15">
    <source>
        <dbReference type="Proteomes" id="UP000694580"/>
    </source>
</evidence>
<dbReference type="Proteomes" id="UP000694580">
    <property type="component" value="Chromosome 4"/>
</dbReference>
<dbReference type="PANTHER" id="PTHR12183">
    <property type="entry name" value="MITOCHONDRIAL UBIQUITIN LIGASE ACTIVATOR OF NFKB 1"/>
    <property type="match status" value="1"/>
</dbReference>
<keyword evidence="10 12" id="KW-1133">Transmembrane helix</keyword>
<comment type="subcellular location">
    <subcellularLocation>
        <location evidence="2">Membrane</location>
        <topology evidence="2">Multi-pass membrane protein</topology>
    </subcellularLocation>
</comment>
<comment type="catalytic activity">
    <reaction evidence="1">
        <text>S-ubiquitinyl-[E2 ubiquitin-conjugating enzyme]-L-cysteine + [acceptor protein]-L-lysine = [E2 ubiquitin-conjugating enzyme]-L-cysteine + N(6)-ubiquitinyl-[acceptor protein]-L-lysine.</text>
        <dbReference type="EC" id="2.3.2.27"/>
    </reaction>
</comment>
<keyword evidence="11 12" id="KW-0472">Membrane</keyword>
<feature type="domain" description="E3 Ubiquitin ligase MUL1-like" evidence="13">
    <location>
        <begin position="99"/>
        <end position="254"/>
    </location>
</feature>
<evidence type="ECO:0000256" key="2">
    <source>
        <dbReference type="ARBA" id="ARBA00004141"/>
    </source>
</evidence>
<evidence type="ECO:0000256" key="1">
    <source>
        <dbReference type="ARBA" id="ARBA00000900"/>
    </source>
</evidence>
<keyword evidence="6" id="KW-0479">Metal-binding</keyword>
<keyword evidence="15" id="KW-1185">Reference proteome</keyword>
<dbReference type="GO" id="GO:0008270">
    <property type="term" value="F:zinc ion binding"/>
    <property type="evidence" value="ECO:0007669"/>
    <property type="project" value="UniProtKB-KW"/>
</dbReference>
<dbReference type="RefSeq" id="XP_028834432.1">
    <property type="nucleotide sequence ID" value="XM_028978599.1"/>
</dbReference>
<reference evidence="14" key="2">
    <citation type="submission" date="2025-08" db="UniProtKB">
        <authorList>
            <consortium name="Ensembl"/>
        </authorList>
    </citation>
    <scope>IDENTIFICATION</scope>
</reference>
<dbReference type="RefSeq" id="XP_028834433.1">
    <property type="nucleotide sequence ID" value="XM_028978600.1"/>
</dbReference>
<accession>A0AAY4A3K4</accession>
<proteinExistence type="predicted"/>
<sequence length="271" mass="30332">MSDALLTPLVLFAGSSLAFSCVFYHLYEEKKKETRKLKEIPKFQPDHHLLKVLKSSPHKRLQYVAVEGIVQADGESLASQFVPRCFAVVQKVTVQEHWKLWNSVTNAWSRNVRNRKETNNSVPFSLVSPGTYLYDSSVKVQSPLAASGDYLEEVHRHMKFAKEDLVDVVVQGLSGEKPVAQEEREEILKVGATITGFGEVVLEYGDVMRLQPPKDGRLYVLMSGDHKSFIERHERTAGWFKALTALLGITGTSVLAGVAFSAYNQHGGRKD</sequence>
<dbReference type="Ensembl" id="ENSDCDT00010003749.1">
    <property type="protein sequence ID" value="ENSDCDP00010003612.1"/>
    <property type="gene ID" value="ENSDCDG00010001640.1"/>
</dbReference>
<keyword evidence="7" id="KW-0863">Zinc-finger</keyword>
<evidence type="ECO:0000313" key="14">
    <source>
        <dbReference type="Ensembl" id="ENSDCDP00010003612.1"/>
    </source>
</evidence>
<feature type="transmembrane region" description="Helical" evidence="12">
    <location>
        <begin position="6"/>
        <end position="27"/>
    </location>
</feature>
<evidence type="ECO:0000256" key="12">
    <source>
        <dbReference type="SAM" id="Phobius"/>
    </source>
</evidence>
<evidence type="ECO:0000256" key="8">
    <source>
        <dbReference type="ARBA" id="ARBA00022786"/>
    </source>
</evidence>
<evidence type="ECO:0000256" key="9">
    <source>
        <dbReference type="ARBA" id="ARBA00022833"/>
    </source>
</evidence>
<dbReference type="AlphaFoldDB" id="A0AAY4A3K4"/>
<evidence type="ECO:0000256" key="6">
    <source>
        <dbReference type="ARBA" id="ARBA00022723"/>
    </source>
</evidence>
<dbReference type="GO" id="GO:0061630">
    <property type="term" value="F:ubiquitin protein ligase activity"/>
    <property type="evidence" value="ECO:0007669"/>
    <property type="project" value="UniProtKB-EC"/>
</dbReference>
<keyword evidence="4" id="KW-0808">Transferase</keyword>
<evidence type="ECO:0000256" key="4">
    <source>
        <dbReference type="ARBA" id="ARBA00022679"/>
    </source>
</evidence>
<evidence type="ECO:0000256" key="7">
    <source>
        <dbReference type="ARBA" id="ARBA00022771"/>
    </source>
</evidence>
<feature type="transmembrane region" description="Helical" evidence="12">
    <location>
        <begin position="242"/>
        <end position="263"/>
    </location>
</feature>
<organism evidence="14 15">
    <name type="scientific">Denticeps clupeoides</name>
    <name type="common">denticle herring</name>
    <dbReference type="NCBI Taxonomy" id="299321"/>
    <lineage>
        <taxon>Eukaryota</taxon>
        <taxon>Metazoa</taxon>
        <taxon>Chordata</taxon>
        <taxon>Craniata</taxon>
        <taxon>Vertebrata</taxon>
        <taxon>Euteleostomi</taxon>
        <taxon>Actinopterygii</taxon>
        <taxon>Neopterygii</taxon>
        <taxon>Teleostei</taxon>
        <taxon>Clupei</taxon>
        <taxon>Clupeiformes</taxon>
        <taxon>Denticipitoidei</taxon>
        <taxon>Denticipitidae</taxon>
        <taxon>Denticeps</taxon>
    </lineage>
</organism>
<dbReference type="PANTHER" id="PTHR12183:SF36">
    <property type="entry name" value="RING-TYPE E3 UBIQUITIN TRANSFERASE"/>
    <property type="match status" value="1"/>
</dbReference>
<dbReference type="GeneID" id="114789309"/>
<evidence type="ECO:0000256" key="10">
    <source>
        <dbReference type="ARBA" id="ARBA00022989"/>
    </source>
</evidence>
<evidence type="ECO:0000256" key="3">
    <source>
        <dbReference type="ARBA" id="ARBA00012483"/>
    </source>
</evidence>
<dbReference type="CTD" id="402879"/>
<evidence type="ECO:0000256" key="5">
    <source>
        <dbReference type="ARBA" id="ARBA00022692"/>
    </source>
</evidence>
<name>A0AAY4A3K4_9TELE</name>
<dbReference type="RefSeq" id="XP_028834431.1">
    <property type="nucleotide sequence ID" value="XM_028978598.1"/>
</dbReference>
<keyword evidence="9" id="KW-0862">Zinc</keyword>
<dbReference type="GeneTree" id="ENSGT01130000278543"/>
<dbReference type="Pfam" id="PF12483">
    <property type="entry name" value="GIDE"/>
    <property type="match status" value="1"/>
</dbReference>
<dbReference type="GO" id="GO:0016020">
    <property type="term" value="C:membrane"/>
    <property type="evidence" value="ECO:0007669"/>
    <property type="project" value="UniProtKB-SubCell"/>
</dbReference>